<feature type="compositionally biased region" description="Low complexity" evidence="1">
    <location>
        <begin position="175"/>
        <end position="198"/>
    </location>
</feature>
<protein>
    <submittedName>
        <fullName evidence="2">Uncharacterized protein (DUF2336 family)</fullName>
    </submittedName>
</protein>
<dbReference type="InterPro" id="IPR019285">
    <property type="entry name" value="DUF2336"/>
</dbReference>
<organism evidence="2 3">
    <name type="scientific">Pseudochrobactrum asaccharolyticum</name>
    <dbReference type="NCBI Taxonomy" id="354351"/>
    <lineage>
        <taxon>Bacteria</taxon>
        <taxon>Pseudomonadati</taxon>
        <taxon>Pseudomonadota</taxon>
        <taxon>Alphaproteobacteria</taxon>
        <taxon>Hyphomicrobiales</taxon>
        <taxon>Brucellaceae</taxon>
        <taxon>Pseudochrobactrum</taxon>
    </lineage>
</organism>
<feature type="region of interest" description="Disordered" evidence="1">
    <location>
        <begin position="172"/>
        <end position="201"/>
    </location>
</feature>
<name>A0A366EBA2_9HYPH</name>
<accession>A0A366EBA2</accession>
<comment type="caution">
    <text evidence="2">The sequence shown here is derived from an EMBL/GenBank/DDBJ whole genome shotgun (WGS) entry which is preliminary data.</text>
</comment>
<proteinExistence type="predicted"/>
<dbReference type="RefSeq" id="WP_113942644.1">
    <property type="nucleotide sequence ID" value="NZ_JBHEEG010000003.1"/>
</dbReference>
<gene>
    <name evidence="2" type="ORF">DFR47_101308</name>
</gene>
<dbReference type="EMBL" id="QNRH01000001">
    <property type="protein sequence ID" value="RBO98708.1"/>
    <property type="molecule type" value="Genomic_DNA"/>
</dbReference>
<keyword evidence="3" id="KW-1185">Reference proteome</keyword>
<dbReference type="Proteomes" id="UP000252893">
    <property type="component" value="Unassembled WGS sequence"/>
</dbReference>
<dbReference type="AlphaFoldDB" id="A0A366EBA2"/>
<reference evidence="2 3" key="1">
    <citation type="submission" date="2018-06" db="EMBL/GenBank/DDBJ databases">
        <title>Genomic Encyclopedia of Type Strains, Phase IV (KMG-IV): sequencing the most valuable type-strain genomes for metagenomic binning, comparative biology and taxonomic classification.</title>
        <authorList>
            <person name="Goeker M."/>
        </authorList>
    </citation>
    <scope>NUCLEOTIDE SEQUENCE [LARGE SCALE GENOMIC DNA]</scope>
    <source>
        <strain evidence="2 3">DSM 25619</strain>
    </source>
</reference>
<dbReference type="Pfam" id="PF10098">
    <property type="entry name" value="DUF2336"/>
    <property type="match status" value="1"/>
</dbReference>
<evidence type="ECO:0000256" key="1">
    <source>
        <dbReference type="SAM" id="MobiDB-lite"/>
    </source>
</evidence>
<evidence type="ECO:0000313" key="3">
    <source>
        <dbReference type="Proteomes" id="UP000252893"/>
    </source>
</evidence>
<sequence length="367" mass="39999">MTTDQFRALETLSGSGHSVHHKTDDLLAATVAGFTSLTRPTRHDSQQFEDLALPLLETATPRAKRQVSAILAQHDAAPRKLVLALANDNIEVSAPLLLRSPILKTGDFMDIIDKNGLSHARVIARRQPVDPLLLPLLENYDDEIIKQALNAEQPLPVVPVVVEAKEPEVQSMHYASAPATSEPSASKAPAGSPASIPSFRSANTQAQAPQTFATHDLGALSLTSYLRPALAEHLIDMALLIDNSLFRTALADALDVSYMRAETIIGTWPNSQLPLALKAIGLTAQDTYLILTAVLGTIHGEREQLREFVHIYRSISSEQASAAVRRWKADDVNEKLRNQLRDMAENATDSFTHAANSDSTIQHKKAQ</sequence>
<evidence type="ECO:0000313" key="2">
    <source>
        <dbReference type="EMBL" id="RBO98708.1"/>
    </source>
</evidence>
<dbReference type="OrthoDB" id="8437243at2"/>